<proteinExistence type="predicted"/>
<dbReference type="EMBL" id="KL197762">
    <property type="protein sequence ID" value="KDQ50332.1"/>
    <property type="molecule type" value="Genomic_DNA"/>
</dbReference>
<gene>
    <name evidence="1" type="ORF">JAAARDRAFT_588106</name>
</gene>
<dbReference type="InParanoid" id="A0A067PH50"/>
<protein>
    <submittedName>
        <fullName evidence="1">Uncharacterized protein</fullName>
    </submittedName>
</protein>
<name>A0A067PH50_9AGAM</name>
<evidence type="ECO:0000313" key="2">
    <source>
        <dbReference type="Proteomes" id="UP000027265"/>
    </source>
</evidence>
<dbReference type="HOGENOM" id="CLU_2004259_0_0_1"/>
<keyword evidence="2" id="KW-1185">Reference proteome</keyword>
<sequence length="124" mass="13890">MVVGTGQYSGIYAAKVVRHVPPVIRERFHNDDSLMFAKSYRLSFGGDLANSFAVLTTSRGVLMEAFQFVATFLVTSATERLSWVVQHWIQDLLPLNNTSLALCNTLGAFSHFTVTFGDKLYFDF</sequence>
<dbReference type="Proteomes" id="UP000027265">
    <property type="component" value="Unassembled WGS sequence"/>
</dbReference>
<organism evidence="1 2">
    <name type="scientific">Jaapia argillacea MUCL 33604</name>
    <dbReference type="NCBI Taxonomy" id="933084"/>
    <lineage>
        <taxon>Eukaryota</taxon>
        <taxon>Fungi</taxon>
        <taxon>Dikarya</taxon>
        <taxon>Basidiomycota</taxon>
        <taxon>Agaricomycotina</taxon>
        <taxon>Agaricomycetes</taxon>
        <taxon>Agaricomycetidae</taxon>
        <taxon>Jaapiales</taxon>
        <taxon>Jaapiaceae</taxon>
        <taxon>Jaapia</taxon>
    </lineage>
</organism>
<accession>A0A067PH50</accession>
<reference evidence="2" key="1">
    <citation type="journal article" date="2014" name="Proc. Natl. Acad. Sci. U.S.A.">
        <title>Extensive sampling of basidiomycete genomes demonstrates inadequacy of the white-rot/brown-rot paradigm for wood decay fungi.</title>
        <authorList>
            <person name="Riley R."/>
            <person name="Salamov A.A."/>
            <person name="Brown D.W."/>
            <person name="Nagy L.G."/>
            <person name="Floudas D."/>
            <person name="Held B.W."/>
            <person name="Levasseur A."/>
            <person name="Lombard V."/>
            <person name="Morin E."/>
            <person name="Otillar R."/>
            <person name="Lindquist E.A."/>
            <person name="Sun H."/>
            <person name="LaButti K.M."/>
            <person name="Schmutz J."/>
            <person name="Jabbour D."/>
            <person name="Luo H."/>
            <person name="Baker S.E."/>
            <person name="Pisabarro A.G."/>
            <person name="Walton J.D."/>
            <person name="Blanchette R.A."/>
            <person name="Henrissat B."/>
            <person name="Martin F."/>
            <person name="Cullen D."/>
            <person name="Hibbett D.S."/>
            <person name="Grigoriev I.V."/>
        </authorList>
    </citation>
    <scope>NUCLEOTIDE SEQUENCE [LARGE SCALE GENOMIC DNA]</scope>
    <source>
        <strain evidence="2">MUCL 33604</strain>
    </source>
</reference>
<dbReference type="AlphaFoldDB" id="A0A067PH50"/>
<evidence type="ECO:0000313" key="1">
    <source>
        <dbReference type="EMBL" id="KDQ50332.1"/>
    </source>
</evidence>